<feature type="compositionally biased region" description="Polar residues" evidence="1">
    <location>
        <begin position="72"/>
        <end position="91"/>
    </location>
</feature>
<evidence type="ECO:0000256" key="1">
    <source>
        <dbReference type="SAM" id="MobiDB-lite"/>
    </source>
</evidence>
<comment type="caution">
    <text evidence="2">The sequence shown here is derived from an EMBL/GenBank/DDBJ whole genome shotgun (WGS) entry which is preliminary data.</text>
</comment>
<feature type="region of interest" description="Disordered" evidence="1">
    <location>
        <begin position="70"/>
        <end position="111"/>
    </location>
</feature>
<proteinExistence type="predicted"/>
<organism evidence="2 3">
    <name type="scientific">Chaetoceros tenuissimus</name>
    <dbReference type="NCBI Taxonomy" id="426638"/>
    <lineage>
        <taxon>Eukaryota</taxon>
        <taxon>Sar</taxon>
        <taxon>Stramenopiles</taxon>
        <taxon>Ochrophyta</taxon>
        <taxon>Bacillariophyta</taxon>
        <taxon>Coscinodiscophyceae</taxon>
        <taxon>Chaetocerotophycidae</taxon>
        <taxon>Chaetocerotales</taxon>
        <taxon>Chaetocerotaceae</taxon>
        <taxon>Chaetoceros</taxon>
    </lineage>
</organism>
<name>A0AAD3CGU1_9STRA</name>
<dbReference type="AlphaFoldDB" id="A0AAD3CGU1"/>
<gene>
    <name evidence="2" type="ORF">CTEN210_00829</name>
</gene>
<protein>
    <submittedName>
        <fullName evidence="2">Uncharacterized protein</fullName>
    </submittedName>
</protein>
<feature type="region of interest" description="Disordered" evidence="1">
    <location>
        <begin position="29"/>
        <end position="53"/>
    </location>
</feature>
<sequence length="446" mass="50245">MIAHSHKKGPPKLRLKKNQLEMYESIFQHQRTKEQEFKPIPATANGTLRPLNPPPFSLATVNKRSVNGKPVVTSQATAGTTQEVTPGSLQSKPLIPANTFSKNSSSNSSEETEIAALLTSLKKSDSATSISSSTSHSKTSVPSIPDLEKHFQRDSIPPPIDMTRPIVLNSYSLLQNKSISMNDFSRIRAVSMDSHSMEIHASRRSISPEHDAVTIVPMEQKKTARNLKRTGPNIVPMEEQKHVARKRYQEDYDTDSEQEEEQEEEYSPSRKTTSGTKKKRRKLTLSSTSSSSTSTTSTKSFSKNIPQSPSKKPIAQNTTQKTRAVLRKKFSWKHYPELETFLIDNREEYLRHSALNYTMEQKNYNNNLTHELIALANSSGYVFDEAFTFVMIRDRIRCYFKSYVQSRKKKGAVIGYAARKAGLLGEDEVERSGKDGSIGGKKKRRK</sequence>
<accession>A0AAD3CGU1</accession>
<feature type="compositionally biased region" description="Polar residues" evidence="1">
    <location>
        <begin position="304"/>
        <end position="320"/>
    </location>
</feature>
<feature type="compositionally biased region" description="Acidic residues" evidence="1">
    <location>
        <begin position="251"/>
        <end position="266"/>
    </location>
</feature>
<evidence type="ECO:0000313" key="3">
    <source>
        <dbReference type="Proteomes" id="UP001054902"/>
    </source>
</evidence>
<feature type="compositionally biased region" description="Low complexity" evidence="1">
    <location>
        <begin position="126"/>
        <end position="143"/>
    </location>
</feature>
<feature type="region of interest" description="Disordered" evidence="1">
    <location>
        <begin position="125"/>
        <end position="158"/>
    </location>
</feature>
<keyword evidence="3" id="KW-1185">Reference proteome</keyword>
<dbReference type="Proteomes" id="UP001054902">
    <property type="component" value="Unassembled WGS sequence"/>
</dbReference>
<feature type="region of interest" description="Disordered" evidence="1">
    <location>
        <begin position="218"/>
        <end position="320"/>
    </location>
</feature>
<dbReference type="EMBL" id="BLLK01000019">
    <property type="protein sequence ID" value="GFH44355.1"/>
    <property type="molecule type" value="Genomic_DNA"/>
</dbReference>
<reference evidence="2 3" key="1">
    <citation type="journal article" date="2021" name="Sci. Rep.">
        <title>The genome of the diatom Chaetoceros tenuissimus carries an ancient integrated fragment of an extant virus.</title>
        <authorList>
            <person name="Hongo Y."/>
            <person name="Kimura K."/>
            <person name="Takaki Y."/>
            <person name="Yoshida Y."/>
            <person name="Baba S."/>
            <person name="Kobayashi G."/>
            <person name="Nagasaki K."/>
            <person name="Hano T."/>
            <person name="Tomaru Y."/>
        </authorList>
    </citation>
    <scope>NUCLEOTIDE SEQUENCE [LARGE SCALE GENOMIC DNA]</scope>
    <source>
        <strain evidence="2 3">NIES-3715</strain>
    </source>
</reference>
<feature type="compositionally biased region" description="Low complexity" evidence="1">
    <location>
        <begin position="284"/>
        <end position="303"/>
    </location>
</feature>
<evidence type="ECO:0000313" key="2">
    <source>
        <dbReference type="EMBL" id="GFH44355.1"/>
    </source>
</evidence>
<feature type="compositionally biased region" description="Basic and acidic residues" evidence="1">
    <location>
        <begin position="238"/>
        <end position="250"/>
    </location>
</feature>